<evidence type="ECO:0000256" key="1">
    <source>
        <dbReference type="SAM" id="MobiDB-lite"/>
    </source>
</evidence>
<proteinExistence type="predicted"/>
<keyword evidence="3" id="KW-1185">Reference proteome</keyword>
<dbReference type="KEGG" id="vg:65073086"/>
<dbReference type="EMBL" id="MK620900">
    <property type="protein sequence ID" value="QBZ72861.1"/>
    <property type="molecule type" value="Genomic_DNA"/>
</dbReference>
<gene>
    <name evidence="2" type="primary">29</name>
    <name evidence="2" type="ORF">SEA_FORTHEBOIS_29</name>
</gene>
<sequence>MKITTLNVVMFGVGGILVYSGIKAYNPKDVILWGLGGKKPKPFNTKKSGDWEDNLGPNEDNPDPGQRYPGDKGLPDENGPKVPATYPA</sequence>
<organism evidence="2 3">
    <name type="scientific">Streptomyces phage Forthebois</name>
    <dbReference type="NCBI Taxonomy" id="2562185"/>
    <lineage>
        <taxon>Viruses</taxon>
        <taxon>Varidnaviria</taxon>
        <taxon>Bamfordvirae</taxon>
        <taxon>Preplasmiviricota</taxon>
        <taxon>Prepoliviricotina</taxon>
        <taxon>Tectiliviricetes</taxon>
        <taxon>Kalamavirales</taxon>
        <taxon>Tectiviridae</taxon>
        <taxon>Deltatectivirus</taxon>
        <taxon>Deltatectivirus forthebois</taxon>
    </lineage>
</organism>
<evidence type="ECO:0000313" key="2">
    <source>
        <dbReference type="EMBL" id="QBZ72861.1"/>
    </source>
</evidence>
<dbReference type="RefSeq" id="YP_010084052.1">
    <property type="nucleotide sequence ID" value="NC_055059.1"/>
</dbReference>
<protein>
    <submittedName>
        <fullName evidence="2">Uncharacterized protein</fullName>
    </submittedName>
</protein>
<feature type="region of interest" description="Disordered" evidence="1">
    <location>
        <begin position="38"/>
        <end position="88"/>
    </location>
</feature>
<feature type="compositionally biased region" description="Basic and acidic residues" evidence="1">
    <location>
        <begin position="69"/>
        <end position="79"/>
    </location>
</feature>
<accession>A0A4D6E2Y0</accession>
<reference evidence="2 3" key="1">
    <citation type="submission" date="2019-03" db="EMBL/GenBank/DDBJ databases">
        <authorList>
            <person name="Kuo N.K."/>
            <person name="Parsa S."/>
            <person name="Addai K."/>
            <person name="Agarwal S."/>
            <person name="Ahmad I.M."/>
            <person name="Alumyar Y.S."/>
            <person name="An J."/>
            <person name="Antar T.E."/>
            <person name="Antony V."/>
            <person name="Arvin L.E."/>
            <person name="Atanasoff K.E."/>
            <person name="Ati R."/>
            <person name="Batista A."/>
            <person name="Bembuh M.L."/>
            <person name="Bhardvaj T.B."/>
            <person name="Brown C.J."/>
            <person name="Butt S.T."/>
            <person name="Cahn D."/>
            <person name="Canales I.-I."/>
            <person name="Carr K."/>
            <person name="Chen K.Z."/>
            <person name="Chen M."/>
            <person name="Chigurupati S."/>
            <person name="Chou C."/>
            <person name="Chung C.S."/>
            <person name="Cole S.T."/>
            <person name="Colson C.L."/>
            <person name="Dent D.M."/>
            <person name="Djiogo E.M."/>
            <person name="Domrachev B.M."/>
            <person name="Dwivedi J."/>
            <person name="Ehsani C."/>
            <person name="Essien U.A."/>
            <person name="Fakhar A."/>
            <person name="Flood S.H."/>
            <person name="Furletti G."/>
            <person name="Gebreegziabher M."/>
            <person name="Goralski S.M."/>
            <person name="Gruver-Williams A."/>
            <person name="Guldan M.L."/>
            <person name="Gurung S."/>
            <person name="Heo K."/>
            <person name="John R.A."/>
            <person name="Kabir L."/>
            <person name="Kaira H."/>
            <person name="Kane M.S."/>
            <person name="Karanja M."/>
            <person name="Karley A.N."/>
            <person name="Khan A.M."/>
            <person name="Khan A."/>
            <person name="Kharel S."/>
            <person name="Kidane M."/>
            <person name="Konanur P."/>
            <person name="Lahijan N."/>
            <person name="Lamm D.N."/>
            <person name="Lance S.V."/>
            <person name="Le C."/>
            <person name="Lee C.H."/>
            <person name="Leka D."/>
            <person name="Li C."/>
            <person name="Lim S.Y."/>
            <person name="Lo J."/>
            <person name="Ludwig S."/>
            <person name="Mahaney V.M."/>
            <person name="Mangukiya A."/>
            <person name="Mani D."/>
            <person name="Mariano P."/>
            <person name="Markward M.L."/>
            <person name="Mbaekwe U."/>
            <person name="McGowan H."/>
            <person name="McNamara A."/>
            <person name="Mebrahtu S."/>
            <person name="Mohamed A."/>
            <person name="Mohamed M.E."/>
            <person name="Muntaka F."/>
            <person name="Naqvi T."/>
            <person name="Nengel A.M."/>
            <person name="Neupane S."/>
            <person name="Nguyen J."/>
            <person name="Nguyen J."/>
            <person name="Nwoji I.C."/>
            <person name="Okusolubo T.A."/>
            <person name="Paek J."/>
            <person name="Pandithakoralag H."/>
            <person name="Perry C."/>
            <person name="Petrie C.R."/>
            <person name="Poteshman G.A."/>
            <person name="Quiros D."/>
            <person name="Rana S."/>
            <person name="Reister J."/>
            <person name="Reyes E."/>
            <person name="Riaz H.S."/>
            <person name="Roach T.L."/>
            <person name="Saikali A."/>
            <person name="Scalsky R."/>
            <person name="Schultz J.A."/>
            <person name="Scott C.F."/>
            <person name="Sekira M.D."/>
            <person name="Shee C.S."/>
            <person name="Shultz P."/>
            <person name="Siarez J.A."/>
            <person name="Singh S."/>
            <person name="Smith F.R."/>
            <person name="Smith S.A."/>
            <person name="Sobers S."/>
            <person name="Sobowale A.O."/>
            <person name="Somoza K.A."/>
            <person name="Song M."/>
            <person name="Spruill R.A."/>
            <person name="Subedi A."/>
            <person name="Taj A.B."/>
            <person name="Thomas J."/>
            <person name="Todd J.C."/>
            <person name="Tran T."/>
            <person name="Varghese J."/>
            <person name="Vartanian E."/>
            <person name="Vega A."/>
            <person name="Vong A."/>
            <person name="Walter A.J."/>
            <person name="Wessel M.E."/>
            <person name="Azam A.M."/>
            <person name="Blocker D."/>
            <person name="Naeem N.-U.-A."/>
            <person name="Patel R."/>
            <person name="Shakarov P."/>
            <person name="Xie C.L."/>
            <person name="Zolnerowich N."/>
            <person name="Correa-Mendez M."/>
            <person name="Fabian M."/>
            <person name="Fishbein J."/>
            <person name="Harkles L."/>
            <person name="Reger N."/>
            <person name="Saleh S."/>
            <person name="deCarvalho T."/>
            <person name="Erill I."/>
            <person name="Caruso S.M."/>
            <person name="Garlena R.A."/>
            <person name="Russell D.A."/>
            <person name="Pope W.H."/>
            <person name="Jacobs-Sera D."/>
            <person name="Hatfull G.F."/>
        </authorList>
    </citation>
    <scope>NUCLEOTIDE SEQUENCE [LARGE SCALE GENOMIC DNA]</scope>
</reference>
<evidence type="ECO:0000313" key="3">
    <source>
        <dbReference type="Proteomes" id="UP000297022"/>
    </source>
</evidence>
<dbReference type="GeneID" id="65073086"/>
<dbReference type="Proteomes" id="UP000297022">
    <property type="component" value="Segment"/>
</dbReference>
<name>A0A4D6E2Y0_9VIRU</name>